<evidence type="ECO:0000313" key="7">
    <source>
        <dbReference type="Proteomes" id="UP000184314"/>
    </source>
</evidence>
<dbReference type="NCBIfam" id="NF037968">
    <property type="entry name" value="SemiSWEET_2"/>
    <property type="match status" value="1"/>
</dbReference>
<organism evidence="6 7">
    <name type="scientific">Maribacter aquivivus</name>
    <dbReference type="NCBI Taxonomy" id="228958"/>
    <lineage>
        <taxon>Bacteria</taxon>
        <taxon>Pseudomonadati</taxon>
        <taxon>Bacteroidota</taxon>
        <taxon>Flavobacteriia</taxon>
        <taxon>Flavobacteriales</taxon>
        <taxon>Flavobacteriaceae</taxon>
        <taxon>Maribacter</taxon>
    </lineage>
</organism>
<sequence>MDSVEILGLIAATLTTAAFVPQVYKTWKNKSVEDISLTMYTVLLIGVLLWLVYGVNINSLPVILANGITSALLILMVLMKLKYK</sequence>
<evidence type="ECO:0000313" key="6">
    <source>
        <dbReference type="EMBL" id="SHJ45949.1"/>
    </source>
</evidence>
<keyword evidence="4 5" id="KW-0472">Membrane</keyword>
<accession>A0A1M6JGV7</accession>
<proteinExistence type="predicted"/>
<dbReference type="Gene3D" id="1.20.1280.290">
    <property type="match status" value="1"/>
</dbReference>
<keyword evidence="7" id="KW-1185">Reference proteome</keyword>
<dbReference type="STRING" id="228958.SAMN04488007_0407"/>
<evidence type="ECO:0000256" key="2">
    <source>
        <dbReference type="ARBA" id="ARBA00022692"/>
    </source>
</evidence>
<reference evidence="7" key="1">
    <citation type="submission" date="2016-11" db="EMBL/GenBank/DDBJ databases">
        <authorList>
            <person name="Varghese N."/>
            <person name="Submissions S."/>
        </authorList>
    </citation>
    <scope>NUCLEOTIDE SEQUENCE [LARGE SCALE GENOMIC DNA]</scope>
    <source>
        <strain evidence="7">DSM 16478</strain>
    </source>
</reference>
<comment type="subcellular location">
    <subcellularLocation>
        <location evidence="1">Membrane</location>
        <topology evidence="1">Multi-pass membrane protein</topology>
    </subcellularLocation>
</comment>
<keyword evidence="3 5" id="KW-1133">Transmembrane helix</keyword>
<dbReference type="InterPro" id="IPR047662">
    <property type="entry name" value="SemiSWEET"/>
</dbReference>
<dbReference type="RefSeq" id="WP_073240765.1">
    <property type="nucleotide sequence ID" value="NZ_CANLFZ010000002.1"/>
</dbReference>
<evidence type="ECO:0000256" key="1">
    <source>
        <dbReference type="ARBA" id="ARBA00004141"/>
    </source>
</evidence>
<dbReference type="Proteomes" id="UP000184314">
    <property type="component" value="Unassembled WGS sequence"/>
</dbReference>
<evidence type="ECO:0000256" key="4">
    <source>
        <dbReference type="ARBA" id="ARBA00023136"/>
    </source>
</evidence>
<dbReference type="InterPro" id="IPR006603">
    <property type="entry name" value="PQ-loop_rpt"/>
</dbReference>
<evidence type="ECO:0000256" key="5">
    <source>
        <dbReference type="SAM" id="Phobius"/>
    </source>
</evidence>
<name>A0A1M6JGV7_9FLAO</name>
<protein>
    <submittedName>
        <fullName evidence="6">MtN3 and saliva related transmembrane protein</fullName>
    </submittedName>
</protein>
<feature type="transmembrane region" description="Helical" evidence="5">
    <location>
        <begin position="36"/>
        <end position="53"/>
    </location>
</feature>
<evidence type="ECO:0000256" key="3">
    <source>
        <dbReference type="ARBA" id="ARBA00022989"/>
    </source>
</evidence>
<dbReference type="GO" id="GO:0016020">
    <property type="term" value="C:membrane"/>
    <property type="evidence" value="ECO:0007669"/>
    <property type="project" value="UniProtKB-SubCell"/>
</dbReference>
<feature type="transmembrane region" description="Helical" evidence="5">
    <location>
        <begin position="6"/>
        <end position="24"/>
    </location>
</feature>
<feature type="transmembrane region" description="Helical" evidence="5">
    <location>
        <begin position="59"/>
        <end position="79"/>
    </location>
</feature>
<dbReference type="OrthoDB" id="122062at2"/>
<dbReference type="AlphaFoldDB" id="A0A1M6JGV7"/>
<gene>
    <name evidence="6" type="ORF">SAMN04488007_0407</name>
</gene>
<keyword evidence="2 5" id="KW-0812">Transmembrane</keyword>
<dbReference type="GO" id="GO:0051119">
    <property type="term" value="F:sugar transmembrane transporter activity"/>
    <property type="evidence" value="ECO:0007669"/>
    <property type="project" value="InterPro"/>
</dbReference>
<dbReference type="Pfam" id="PF04193">
    <property type="entry name" value="PQ-loop"/>
    <property type="match status" value="1"/>
</dbReference>
<dbReference type="EMBL" id="FQZX01000001">
    <property type="protein sequence ID" value="SHJ45949.1"/>
    <property type="molecule type" value="Genomic_DNA"/>
</dbReference>